<dbReference type="InterPro" id="IPR040848">
    <property type="entry name" value="AAA_lid_7"/>
</dbReference>
<dbReference type="InterPro" id="IPR011704">
    <property type="entry name" value="ATPase_dyneun-rel_AAA"/>
</dbReference>
<keyword evidence="8" id="KW-0539">Nucleus</keyword>
<feature type="compositionally biased region" description="Acidic residues" evidence="9">
    <location>
        <begin position="2476"/>
        <end position="2499"/>
    </location>
</feature>
<dbReference type="InterPro" id="IPR016024">
    <property type="entry name" value="ARM-type_fold"/>
</dbReference>
<accession>A0A7R9LCI0</accession>
<dbReference type="GO" id="GO:0000027">
    <property type="term" value="P:ribosomal large subunit assembly"/>
    <property type="evidence" value="ECO:0007669"/>
    <property type="project" value="TreeGrafter"/>
</dbReference>
<feature type="compositionally biased region" description="Acidic residues" evidence="9">
    <location>
        <begin position="2445"/>
        <end position="2464"/>
    </location>
</feature>
<dbReference type="InterPro" id="IPR003593">
    <property type="entry name" value="AAA+_ATPase"/>
</dbReference>
<keyword evidence="12" id="KW-1185">Reference proteome</keyword>
<dbReference type="InterPro" id="IPR002035">
    <property type="entry name" value="VWF_A"/>
</dbReference>
<dbReference type="InterPro" id="IPR048617">
    <property type="entry name" value="MDN1_AAA_lid_4"/>
</dbReference>
<protein>
    <recommendedName>
        <fullName evidence="4">Midasin</fullName>
    </recommendedName>
</protein>
<dbReference type="FunFam" id="3.40.50.300:FF:000142">
    <property type="entry name" value="Midasin"/>
    <property type="match status" value="1"/>
</dbReference>
<evidence type="ECO:0000256" key="8">
    <source>
        <dbReference type="ARBA" id="ARBA00023242"/>
    </source>
</evidence>
<dbReference type="SMART" id="SM00382">
    <property type="entry name" value="AAA"/>
    <property type="match status" value="5"/>
</dbReference>
<feature type="compositionally biased region" description="Acidic residues" evidence="9">
    <location>
        <begin position="2643"/>
        <end position="2664"/>
    </location>
</feature>
<feature type="compositionally biased region" description="Acidic residues" evidence="9">
    <location>
        <begin position="2515"/>
        <end position="2531"/>
    </location>
</feature>
<evidence type="ECO:0000256" key="3">
    <source>
        <dbReference type="ARBA" id="ARBA00007188"/>
    </source>
</evidence>
<dbReference type="GO" id="GO:0005654">
    <property type="term" value="C:nucleoplasm"/>
    <property type="evidence" value="ECO:0007669"/>
    <property type="project" value="UniProtKB-SubCell"/>
</dbReference>
<dbReference type="InterPro" id="IPR036465">
    <property type="entry name" value="vWFA_dom_sf"/>
</dbReference>
<dbReference type="GO" id="GO:0005524">
    <property type="term" value="F:ATP binding"/>
    <property type="evidence" value="ECO:0007669"/>
    <property type="project" value="UniProtKB-KW"/>
</dbReference>
<dbReference type="PANTHER" id="PTHR48103">
    <property type="entry name" value="MIDASIN-RELATED"/>
    <property type="match status" value="1"/>
</dbReference>
<reference evidence="11" key="1">
    <citation type="submission" date="2020-11" db="EMBL/GenBank/DDBJ databases">
        <authorList>
            <person name="Tran Van P."/>
        </authorList>
    </citation>
    <scope>NUCLEOTIDE SEQUENCE</scope>
</reference>
<feature type="compositionally biased region" description="Basic and acidic residues" evidence="9">
    <location>
        <begin position="2742"/>
        <end position="2758"/>
    </location>
</feature>
<feature type="compositionally biased region" description="Basic and acidic residues" evidence="9">
    <location>
        <begin position="2694"/>
        <end position="2707"/>
    </location>
</feature>
<keyword evidence="7" id="KW-0143">Chaperone</keyword>
<dbReference type="PROSITE" id="PS50234">
    <property type="entry name" value="VWFA"/>
    <property type="match status" value="1"/>
</dbReference>
<feature type="region of interest" description="Disordered" evidence="9">
    <location>
        <begin position="2392"/>
        <end position="2839"/>
    </location>
</feature>
<dbReference type="GO" id="GO:0005730">
    <property type="term" value="C:nucleolus"/>
    <property type="evidence" value="ECO:0007669"/>
    <property type="project" value="UniProtKB-SubCell"/>
</dbReference>
<dbReference type="FunFam" id="3.40.50.300:FF:000582">
    <property type="entry name" value="Midasin"/>
    <property type="match status" value="1"/>
</dbReference>
<gene>
    <name evidence="11" type="ORF">ONB1V03_LOCUS1211</name>
</gene>
<dbReference type="FunFam" id="3.40.50.300:FF:004102">
    <property type="entry name" value="Uncharacterized protein"/>
    <property type="match status" value="1"/>
</dbReference>
<evidence type="ECO:0000256" key="7">
    <source>
        <dbReference type="ARBA" id="ARBA00023186"/>
    </source>
</evidence>
<dbReference type="SUPFAM" id="SSF53300">
    <property type="entry name" value="vWA-like"/>
    <property type="match status" value="1"/>
</dbReference>
<evidence type="ECO:0000256" key="6">
    <source>
        <dbReference type="ARBA" id="ARBA00022840"/>
    </source>
</evidence>
<dbReference type="SMART" id="SM00327">
    <property type="entry name" value="VWA"/>
    <property type="match status" value="1"/>
</dbReference>
<evidence type="ECO:0000256" key="5">
    <source>
        <dbReference type="ARBA" id="ARBA00022741"/>
    </source>
</evidence>
<dbReference type="EMBL" id="CAJPVJ010000174">
    <property type="protein sequence ID" value="CAG2161607.1"/>
    <property type="molecule type" value="Genomic_DNA"/>
</dbReference>
<dbReference type="Proteomes" id="UP000728032">
    <property type="component" value="Unassembled WGS sequence"/>
</dbReference>
<evidence type="ECO:0000256" key="4">
    <source>
        <dbReference type="ARBA" id="ARBA00017143"/>
    </source>
</evidence>
<feature type="compositionally biased region" description="Basic and acidic residues" evidence="9">
    <location>
        <begin position="2788"/>
        <end position="2813"/>
    </location>
</feature>
<dbReference type="GO" id="GO:0000055">
    <property type="term" value="P:ribosomal large subunit export from nucleus"/>
    <property type="evidence" value="ECO:0007669"/>
    <property type="project" value="TreeGrafter"/>
</dbReference>
<evidence type="ECO:0000256" key="1">
    <source>
        <dbReference type="ARBA" id="ARBA00004604"/>
    </source>
</evidence>
<dbReference type="Gene3D" id="3.40.50.300">
    <property type="entry name" value="P-loop containing nucleotide triphosphate hydrolases"/>
    <property type="match status" value="6"/>
</dbReference>
<dbReference type="FunFam" id="3.40.50.300:FF:001384">
    <property type="entry name" value="Midasin"/>
    <property type="match status" value="1"/>
</dbReference>
<dbReference type="CDD" id="cd00009">
    <property type="entry name" value="AAA"/>
    <property type="match status" value="2"/>
</dbReference>
<dbReference type="InterPro" id="IPR041190">
    <property type="entry name" value="Midasin_AAA_lid_5"/>
</dbReference>
<sequence>MGRFSALNALKSLCDNECTDGVVSRLRQYTRLKSWSPEDRQTILEALSELVVSREWSPRVVSMFGPILSDLLMRCKRKPQLRGDLFVSLSHLIGYYPSATHFAYQCFQTSLFSAATLVKSCDDHQFVLNVFIACFNYLHFNPLWFRDAIDWSFILQYISHPECDIRYIAIQCHRILFAINDNQFECLFKPEFSEEDLTRLRVKYLYLFSSRNPTVNLKNSLYYQRCDEVLSDSQLCFKDDDFCEDIVSVEGVLINKFAINSEWTQRSSFSDENRIVLLPTTQSNLRCLALGVAYGKPVLIEGPIGCGKTLLVEYIASLSGRHKAPQLMKVQMGDQIDAKVLIGSHICTDIPGEFLWKAGPLTEAMKHGFWLLLEDIDCAPSDVISMLMSVLESNSLASLPGCENQLNRVHNEFRIFFTRRLIGSQNNESATKAFLDSNDCFLQSISDPKLRVSKAEVIGSHLNITQSQSEFLCCKRKPELIVNENLFRIGRFSVGLKERQINLQEEHKFMHSFALTHQSLSLLERISVAIDNKEPVLLCGETGTGKTSCVQYLAKRLHKSLTVINMNQQSDSSDLLGGYKPIEINVMIGPIKEEYLDLFSLTFESDKNVSFLTKFAQIFKSEEWATLFKVMLRVYESALTKCKDNHLLERWKALGERINRLQSFQLNQKGCLAFSFIEGSLVKAMRSGGWILLDEINLAESETLQCLSAILDSDEASLALLDKADGIPVERNPEFRLFGCMNPATDVGKKELPLGIRNRFTELFVDQLEDKSDLRILIHSYIGKYVSPGVIEAIVDFYLQIKCNSKTVLTDANGLRPHYSLSKDSVKVLNAKIQSPKFPEKYESIEDYYILRGSKEPKVNESYILTDTVKKNLKDICRIVSIGKTFPILLEGETSVGKTSLIEWLAAATGNVCVRVNNHEHTDLQEYVGSYCVDTDGKLIFREGVLAEAMRNGYWIILDELNLAPTDVLEALNRVLDDNRELFIPETQQLIKANPKFLLLATQNPAGHYGGRKMLSRAFRNRFVELHFNEIPNEELEIILHQRCALPLSYAKRMVGVLHDLQIRRRESGVFAGKHGFITLRDLFRWGERYKKFAKQQNKDIQFYDWDLHLANDGYMLLAGRVRRPEEVTLIQSVLETRFKRTLDTNVLFSKTSFLNDAIIPTEFKHIVWNKSFKRLGTLLSEAIKYNEPVLLVGETGCGKTSICQLFAALNNKSLFSVNCHMNTESADFLGSLRPVRNFEDETDSQTTRPLFEWVDGPLVDAMKSGDYFMVDEISLADDSVLERLNSVLEPEKTLLLAENNNTFESEISIPVIKAKESFRYMATMNPGGDYGKKELSPALRNRFTEIWCPPYEDIEDIRDIIRHNLDNQWSDCKDIVCQSMCDFLLWFNTNVKNSKRIVLSIRDILSWIHFINSSTQSNNAITMSISNAFINGALLVFVDAIGSAGSAFNSSAKNSIAIRSECQQYLNQLSQPLSAIDAETNMQMDVVLDESKHFSIKPFCISKGPDVDESINSYYMWNSPTVQTNALRVVRAMQLPKPILLEGMPGVGKTTLIQALAKASGHRLIRINLSEQTDISDLFGADLPLEGEDSVGKFAFRDGPLLQALKSEWTWILFDELNLAQQSVLEGLNACLDHRSEIFVSELNKSFKISKTMTRIFATQNPYSEGGARKGLPKSLLNRFTSVYMQNLSNDDYIFILSHLFPKVQQSVIKTMVDFNNEVIDEIVIANKFGQRGSPWEFNLRELIRWSQLMTHNVMELNDVKPENFVKFLYIDKMRTTEDRHKMKDICDKYFPNTLKSDTIEVVITDNYLQIGHSFLKRRRTLGNEMTNYMIFESQKECLQSLMKCIEMNWMSILIGESGVGKTSVVKLLSDLTGHKLRIFSVNSEMDTMDLLGGFEQKDLSHHLTHIEESVFDLCLTSFGKSVDHKENISQILKLWFEIQTLNSDNDSVNPNVLLEKLKILDQIINKLEECNESVSNITSDLKQQIISLKSNYETKVLVSGAFEWRDSILIRALMAGEWLLIDNANLCSASVLDRLNGLLEPNGELTINEKGSIDGQMTTIKPHPHFRLILAMNPMNGELSRAMRNRGIEIYMFPINAKQDFVKQVNGLCWQNMREEQELKRSEEEALFEYRMKTECSDVTEEERERLEMEAIFPTYNEQYFDVSDEFEGNEITLRESKIEDEMISDIIRSHLKIVELSDKSDKSVHNFRKAYLLRHSVISQITKRLGIFFDYSIDSQLIDGHMIACNELIADIKDSSYDSFNIYHNSSLYETSLCFKILESMEKKIITELLPQFESHPILIKLLKIIQKIFDLRSNEPLINFATGLEVLLQAAQDWQLMAHKGISLSDNLNEMTQLLISWRKLELKYWSECLDSVNKDIEDKQMNLFCDESNDKNMGTELKDVQDGGLGEGEGTKDVSDKIESEDQLEDALKSGAKEEGKGDENEEKDIEEEDNGIEMENDFDGQMYSPSKGDNEEEEDDRKSDEDESDNNLEDQMGDVDNNSEVLDEKIWGSDEENSDSDEADGDDETGFGGKDTIDNKVVAKDENKDLPKDKELDEKEEEEDNNENELEINENENELQSDEYKDETIDPYKDIEPKTDKSQQELPENMELDDNEDNDQNEESGEQKDDISVSGQSSGDSETDEQNLDDMNASEEEFDDNTANENESKIEDLENKVDENETKDEVNEDIVSEEKESKPNPKEAMDSTNDQTFSAENYDKSSENENNAKNSSDVCVEENAEQKTEESVAQNEEQHGFNDSLVGDNSTQSESKQLQSSAALDDSDGKEEKLQQNYKREKTRRTLADNYDKSAKRQKVMPNESEDNSNTDPKNKNESENQMIDSELYRHVDNKLNANNKVIDIASNEEKEIQREDIESESKDDIDLNKPEEMDIEENNELIDTLKAIDVKSEKNKLKSSNKSDANKEELNEEVMEMDGEIVPTLTVQRGSESTFHTSIDFNDIQELSETTLIEKRFDDLSVKTLQNLDTNSVIDVWKECEAKVSPLVYELCERLQLVLEPTKMAKLRGDYRTGKRLNMRKVIAYIASDFRKDKIWLRRTKASKRQYQIIIAVDDSSSMSDNKSKQLAFESLALLGKSLTLLEAGELAIMSFGQTVRLLHGFNDAFNENTGANLLTQLTFEQKETRIADLLESTIQLLSTSRRRQSSQKEDISQLLIIVSDGRGIYSEGEQRVRQLIRKMKELGIFVVFVVIDNPLNKDSILDIRVPIFSSSGSVQIESYMERFPFQFYILLRDINGLPVVMGEALRQWFELITSGQS</sequence>
<dbReference type="Pfam" id="PF21108">
    <property type="entry name" value="MDN1_4th"/>
    <property type="match status" value="1"/>
</dbReference>
<proteinExistence type="inferred from homology"/>
<evidence type="ECO:0000256" key="9">
    <source>
        <dbReference type="SAM" id="MobiDB-lite"/>
    </source>
</evidence>
<feature type="compositionally biased region" description="Acidic residues" evidence="9">
    <location>
        <begin position="2560"/>
        <end position="2583"/>
    </location>
</feature>
<feature type="compositionally biased region" description="Basic and acidic residues" evidence="9">
    <location>
        <begin position="2537"/>
        <end position="2559"/>
    </location>
</feature>
<dbReference type="Gene3D" id="3.40.50.410">
    <property type="entry name" value="von Willebrand factor, type A domain"/>
    <property type="match status" value="1"/>
</dbReference>
<dbReference type="Pfam" id="PF17865">
    <property type="entry name" value="AAA_lid_5"/>
    <property type="match status" value="1"/>
</dbReference>
<feature type="compositionally biased region" description="Polar residues" evidence="9">
    <location>
        <begin position="2765"/>
        <end position="2780"/>
    </location>
</feature>
<comment type="subcellular location">
    <subcellularLocation>
        <location evidence="1">Nucleus</location>
        <location evidence="1">Nucleolus</location>
    </subcellularLocation>
    <subcellularLocation>
        <location evidence="2">Nucleus</location>
        <location evidence="2">Nucleoplasm</location>
    </subcellularLocation>
</comment>
<feature type="compositionally biased region" description="Polar residues" evidence="9">
    <location>
        <begin position="2708"/>
        <end position="2717"/>
    </location>
</feature>
<dbReference type="Pfam" id="PF17867">
    <property type="entry name" value="AAA_lid_7"/>
    <property type="match status" value="2"/>
</dbReference>
<dbReference type="EMBL" id="OC914999">
    <property type="protein sequence ID" value="CAD7638098.1"/>
    <property type="molecule type" value="Genomic_DNA"/>
</dbReference>
<dbReference type="Pfam" id="PF07728">
    <property type="entry name" value="AAA_5"/>
    <property type="match status" value="7"/>
</dbReference>
<dbReference type="GO" id="GO:0030687">
    <property type="term" value="C:preribosome, large subunit precursor"/>
    <property type="evidence" value="ECO:0007669"/>
    <property type="project" value="TreeGrafter"/>
</dbReference>
<dbReference type="FunFam" id="3.40.50.410:FF:000028">
    <property type="entry name" value="Midasin"/>
    <property type="match status" value="1"/>
</dbReference>
<keyword evidence="5" id="KW-0547">Nucleotide-binding</keyword>
<name>A0A7R9LCI0_9ACAR</name>
<evidence type="ECO:0000256" key="2">
    <source>
        <dbReference type="ARBA" id="ARBA00004642"/>
    </source>
</evidence>
<dbReference type="SUPFAM" id="SSF52540">
    <property type="entry name" value="P-loop containing nucleoside triphosphate hydrolases"/>
    <property type="match status" value="6"/>
</dbReference>
<dbReference type="SUPFAM" id="SSF48371">
    <property type="entry name" value="ARM repeat"/>
    <property type="match status" value="1"/>
</dbReference>
<keyword evidence="6" id="KW-0067">ATP-binding</keyword>
<dbReference type="OrthoDB" id="422220at2759"/>
<dbReference type="InterPro" id="IPR027417">
    <property type="entry name" value="P-loop_NTPase"/>
</dbReference>
<evidence type="ECO:0000313" key="11">
    <source>
        <dbReference type="EMBL" id="CAD7638098.1"/>
    </source>
</evidence>
<dbReference type="GO" id="GO:0016887">
    <property type="term" value="F:ATP hydrolysis activity"/>
    <property type="evidence" value="ECO:0007669"/>
    <property type="project" value="InterPro"/>
</dbReference>
<evidence type="ECO:0000259" key="10">
    <source>
        <dbReference type="PROSITE" id="PS50234"/>
    </source>
</evidence>
<feature type="compositionally biased region" description="Basic and acidic residues" evidence="9">
    <location>
        <begin position="2584"/>
        <end position="2605"/>
    </location>
</feature>
<feature type="compositionally biased region" description="Basic and acidic residues" evidence="9">
    <location>
        <begin position="2668"/>
        <end position="2687"/>
    </location>
</feature>
<dbReference type="PANTHER" id="PTHR48103:SF2">
    <property type="entry name" value="MIDASIN"/>
    <property type="match status" value="1"/>
</dbReference>
<comment type="similarity">
    <text evidence="3">Belongs to the midasin family.</text>
</comment>
<organism evidence="11">
    <name type="scientific">Oppiella nova</name>
    <dbReference type="NCBI Taxonomy" id="334625"/>
    <lineage>
        <taxon>Eukaryota</taxon>
        <taxon>Metazoa</taxon>
        <taxon>Ecdysozoa</taxon>
        <taxon>Arthropoda</taxon>
        <taxon>Chelicerata</taxon>
        <taxon>Arachnida</taxon>
        <taxon>Acari</taxon>
        <taxon>Acariformes</taxon>
        <taxon>Sarcoptiformes</taxon>
        <taxon>Oribatida</taxon>
        <taxon>Brachypylina</taxon>
        <taxon>Oppioidea</taxon>
        <taxon>Oppiidae</taxon>
        <taxon>Oppiella</taxon>
    </lineage>
</organism>
<feature type="domain" description="VWFA" evidence="10">
    <location>
        <begin position="3067"/>
        <end position="3223"/>
    </location>
</feature>
<evidence type="ECO:0000313" key="12">
    <source>
        <dbReference type="Proteomes" id="UP000728032"/>
    </source>
</evidence>
<feature type="compositionally biased region" description="Acidic residues" evidence="9">
    <location>
        <begin position="2610"/>
        <end position="2626"/>
    </location>
</feature>
<feature type="compositionally biased region" description="Basic and acidic residues" evidence="9">
    <location>
        <begin position="2414"/>
        <end position="2444"/>
    </location>
</feature>